<feature type="domain" description="MRB1590-like C-terminal" evidence="2">
    <location>
        <begin position="332"/>
        <end position="427"/>
    </location>
</feature>
<protein>
    <submittedName>
        <fullName evidence="3">ATPase</fullName>
    </submittedName>
</protein>
<dbReference type="EMBL" id="LJUO01000195">
    <property type="protein sequence ID" value="KPK67889.1"/>
    <property type="molecule type" value="Genomic_DNA"/>
</dbReference>
<organism evidence="3 4">
    <name type="scientific">candidate division WOR_3 bacterium SM23_60</name>
    <dbReference type="NCBI Taxonomy" id="1703780"/>
    <lineage>
        <taxon>Bacteria</taxon>
        <taxon>Bacteria division WOR-3</taxon>
    </lineage>
</organism>
<evidence type="ECO:0000313" key="4">
    <source>
        <dbReference type="Proteomes" id="UP000051096"/>
    </source>
</evidence>
<reference evidence="3 4" key="1">
    <citation type="journal article" date="2015" name="Microbiome">
        <title>Genomic resolution of linkages in carbon, nitrogen, and sulfur cycling among widespread estuary sediment bacteria.</title>
        <authorList>
            <person name="Baker B.J."/>
            <person name="Lazar C.S."/>
            <person name="Teske A.P."/>
            <person name="Dick G.J."/>
        </authorList>
    </citation>
    <scope>NUCLEOTIDE SEQUENCE [LARGE SCALE GENOMIC DNA]</scope>
    <source>
        <strain evidence="3">SM23_60</strain>
    </source>
</reference>
<name>A0A0S8G5Q1_UNCW3</name>
<accession>A0A0S8G5Q1</accession>
<evidence type="ECO:0000259" key="1">
    <source>
        <dbReference type="Pfam" id="PF09818"/>
    </source>
</evidence>
<proteinExistence type="predicted"/>
<evidence type="ECO:0000313" key="3">
    <source>
        <dbReference type="EMBL" id="KPK67889.1"/>
    </source>
</evidence>
<dbReference type="Proteomes" id="UP000051096">
    <property type="component" value="Unassembled WGS sequence"/>
</dbReference>
<feature type="non-terminal residue" evidence="3">
    <location>
        <position position="1"/>
    </location>
</feature>
<dbReference type="PANTHER" id="PTHR38149:SF1">
    <property type="entry name" value="ATPASE"/>
    <property type="match status" value="1"/>
</dbReference>
<dbReference type="SUPFAM" id="SSF52540">
    <property type="entry name" value="P-loop containing nucleoside triphosphate hydrolases"/>
    <property type="match status" value="1"/>
</dbReference>
<dbReference type="AlphaFoldDB" id="A0A0S8G5Q1"/>
<evidence type="ECO:0000259" key="2">
    <source>
        <dbReference type="Pfam" id="PF21117"/>
    </source>
</evidence>
<comment type="caution">
    <text evidence="3">The sequence shown here is derived from an EMBL/GenBank/DDBJ whole genome shotgun (WGS) entry which is preliminary data.</text>
</comment>
<gene>
    <name evidence="3" type="ORF">AMJ87_12685</name>
</gene>
<dbReference type="Pfam" id="PF09818">
    <property type="entry name" value="ABC_ATPase"/>
    <property type="match status" value="1"/>
</dbReference>
<dbReference type="InterPro" id="IPR027417">
    <property type="entry name" value="P-loop_NTPase"/>
</dbReference>
<dbReference type="PANTHER" id="PTHR38149">
    <property type="entry name" value="ATPASE"/>
    <property type="match status" value="1"/>
</dbReference>
<dbReference type="PATRIC" id="fig|1703780.3.peg.2185"/>
<dbReference type="InterPro" id="IPR046834">
    <property type="entry name" value="ABC_ATPase_C"/>
</dbReference>
<dbReference type="InterPro" id="IPR019195">
    <property type="entry name" value="ABC_ATPase_put"/>
</dbReference>
<feature type="domain" description="ATPase of the ABC class C-terminal" evidence="1">
    <location>
        <begin position="31"/>
        <end position="310"/>
    </location>
</feature>
<dbReference type="InterPro" id="IPR049069">
    <property type="entry name" value="MRB1590-like_C"/>
</dbReference>
<dbReference type="Pfam" id="PF21117">
    <property type="entry name" value="MRB1590_C"/>
    <property type="match status" value="1"/>
</dbReference>
<sequence>KINAHICTIMLCEELPEIVNRALLPENVDMRSLEKHIRTAEDAEYLRARLEELDLVAFIADNSILPRRSGTSDKPLGKEMAIPFESPENLQVEIDTPHSGKVKGMGIPKGITLIVGGGYHGKSTLLNAIEMGIYNHVPGDGREKCVSDPSAIKIRAYSGRYVEKVNISPFIDNLPLQKNTTQFSTENASGSTSQAASIMEAIEVGTHLLLMDEDTCATNLMIRDQKMQRLVDKRDEPITTFIDRAKNLYADKGISTILVLGGIGDYFDVSDIVIQMKNYRPIDVTKRAHEISSSASEARQCEGKDQHISIQVRVPVKECINPYNEYNKKSVYATDTSRIHFGKSIIDLTDVEQLIELSQTRAIGAAILYIAKHTDGNRSLKELLDKTMCDIEENGLDVLSQKVSGHFAQFRMLDLAFAFNRLRQMKTV</sequence>